<feature type="transmembrane region" description="Helical" evidence="5">
    <location>
        <begin position="44"/>
        <end position="62"/>
    </location>
</feature>
<feature type="transmembrane region" description="Helical" evidence="5">
    <location>
        <begin position="68"/>
        <end position="86"/>
    </location>
</feature>
<dbReference type="GO" id="GO:0016020">
    <property type="term" value="C:membrane"/>
    <property type="evidence" value="ECO:0007669"/>
    <property type="project" value="UniProtKB-SubCell"/>
</dbReference>
<name>A0A8C9V931_SCLFO</name>
<dbReference type="OrthoDB" id="288203at2759"/>
<keyword evidence="8" id="KW-1185">Reference proteome</keyword>
<feature type="transmembrane region" description="Helical" evidence="5">
    <location>
        <begin position="359"/>
        <end position="379"/>
    </location>
</feature>
<keyword evidence="2 5" id="KW-0812">Transmembrane</keyword>
<feature type="transmembrane region" description="Helical" evidence="5">
    <location>
        <begin position="220"/>
        <end position="243"/>
    </location>
</feature>
<reference evidence="7" key="3">
    <citation type="submission" date="2025-09" db="UniProtKB">
        <authorList>
            <consortium name="Ensembl"/>
        </authorList>
    </citation>
    <scope>IDENTIFICATION</scope>
</reference>
<feature type="transmembrane region" description="Helical" evidence="5">
    <location>
        <begin position="321"/>
        <end position="339"/>
    </location>
</feature>
<feature type="transmembrane region" description="Helical" evidence="5">
    <location>
        <begin position="416"/>
        <end position="446"/>
    </location>
</feature>
<dbReference type="Proteomes" id="UP000694397">
    <property type="component" value="Chromosome 3"/>
</dbReference>
<dbReference type="GO" id="GO:0008271">
    <property type="term" value="F:secondary active sulfate transmembrane transporter activity"/>
    <property type="evidence" value="ECO:0007669"/>
    <property type="project" value="InterPro"/>
</dbReference>
<feature type="transmembrane region" description="Helical" evidence="5">
    <location>
        <begin position="386"/>
        <end position="404"/>
    </location>
</feature>
<gene>
    <name evidence="7" type="primary">SLC26A11</name>
    <name evidence="7" type="synonym">LOC108940783</name>
</gene>
<evidence type="ECO:0000256" key="2">
    <source>
        <dbReference type="ARBA" id="ARBA00022692"/>
    </source>
</evidence>
<feature type="transmembrane region" description="Helical" evidence="5">
    <location>
        <begin position="115"/>
        <end position="136"/>
    </location>
</feature>
<reference evidence="7 8" key="1">
    <citation type="submission" date="2019-04" db="EMBL/GenBank/DDBJ databases">
        <authorList>
            <consortium name="Wellcome Sanger Institute Data Sharing"/>
        </authorList>
    </citation>
    <scope>NUCLEOTIDE SEQUENCE [LARGE SCALE GENOMIC DNA]</scope>
</reference>
<feature type="transmembrane region" description="Helical" evidence="5">
    <location>
        <begin position="148"/>
        <end position="168"/>
    </location>
</feature>
<dbReference type="PROSITE" id="PS01130">
    <property type="entry name" value="SLC26A"/>
    <property type="match status" value="1"/>
</dbReference>
<evidence type="ECO:0000256" key="1">
    <source>
        <dbReference type="ARBA" id="ARBA00004141"/>
    </source>
</evidence>
<accession>A0A8C9V931</accession>
<dbReference type="AlphaFoldDB" id="A0A8C9V931"/>
<evidence type="ECO:0000313" key="8">
    <source>
        <dbReference type="Proteomes" id="UP000694397"/>
    </source>
</evidence>
<sequence length="495" mass="53450">MDQVLDMPMSSGGGVCSPQASLKTWLPILVWLPRYRLSWLQMDLIAGITVGLTTVPQSLAYAEVVGLPPQYGLYSAFMGGFIYCMFGTSKDVVLGPTAIMSLLCAPHVGHHPGHAVLLTFLCGVIQVIMSVLRLGFLLDHISDSVIKGFTCAAAVTIVFGQLKNILGIGEVPQQFLLQLYYTFLKIPEARLCDVVMGLLCIGTLVLLTRKIPAVYPTSDCVSMFPLARSALVVVGATFLVYFAEVWGYKPFTMTGETSQGLPPVKPPPFSEKTPNGTVLSFSQTSLQGGLVIVPLMGLLESIAIAKAYASQNDYRIDTNQEIFAIGLTNILGSFVSSYPVTGSFGRSAVNSQTGVCTPAGGVVTGTIVLLSLAFFMPLFHYIPKASLAAVIICSVAPMADYRVFQDLWQNCSLDLLPFLVTFLISFWEVPYGIVGGVMVSGVINIYKYKKFSHRQVVTCSSLCNYTIYPFIHLGNLMEQFKVSALLKGTTTGGGI</sequence>
<evidence type="ECO:0000256" key="4">
    <source>
        <dbReference type="ARBA" id="ARBA00023136"/>
    </source>
</evidence>
<dbReference type="Ensembl" id="ENSSFOT00015034522.2">
    <property type="protein sequence ID" value="ENSSFOP00015034144.2"/>
    <property type="gene ID" value="ENSSFOG00015021767.2"/>
</dbReference>
<reference evidence="7" key="2">
    <citation type="submission" date="2025-08" db="UniProtKB">
        <authorList>
            <consortium name="Ensembl"/>
        </authorList>
    </citation>
    <scope>IDENTIFICATION</scope>
</reference>
<evidence type="ECO:0000259" key="6">
    <source>
        <dbReference type="Pfam" id="PF00916"/>
    </source>
</evidence>
<feature type="transmembrane region" description="Helical" evidence="5">
    <location>
        <begin position="188"/>
        <end position="208"/>
    </location>
</feature>
<dbReference type="GeneTree" id="ENSGT01150000286920"/>
<dbReference type="InterPro" id="IPR011547">
    <property type="entry name" value="SLC26A/SulP_dom"/>
</dbReference>
<keyword evidence="4 5" id="KW-0472">Membrane</keyword>
<keyword evidence="3 5" id="KW-1133">Transmembrane helix</keyword>
<evidence type="ECO:0000256" key="3">
    <source>
        <dbReference type="ARBA" id="ARBA00022989"/>
    </source>
</evidence>
<comment type="subcellular location">
    <subcellularLocation>
        <location evidence="1">Membrane</location>
        <topology evidence="1">Multi-pass membrane protein</topology>
    </subcellularLocation>
</comment>
<dbReference type="PANTHER" id="PTHR11814">
    <property type="entry name" value="SULFATE TRANSPORTER"/>
    <property type="match status" value="1"/>
</dbReference>
<evidence type="ECO:0000313" key="7">
    <source>
        <dbReference type="Ensembl" id="ENSSFOP00015034144.2"/>
    </source>
</evidence>
<feature type="domain" description="SLC26A/SulP transporter" evidence="6">
    <location>
        <begin position="40"/>
        <end position="420"/>
    </location>
</feature>
<organism evidence="7 8">
    <name type="scientific">Scleropages formosus</name>
    <name type="common">Asian bonytongue</name>
    <name type="synonym">Osteoglossum formosum</name>
    <dbReference type="NCBI Taxonomy" id="113540"/>
    <lineage>
        <taxon>Eukaryota</taxon>
        <taxon>Metazoa</taxon>
        <taxon>Chordata</taxon>
        <taxon>Craniata</taxon>
        <taxon>Vertebrata</taxon>
        <taxon>Euteleostomi</taxon>
        <taxon>Actinopterygii</taxon>
        <taxon>Neopterygii</taxon>
        <taxon>Teleostei</taxon>
        <taxon>Osteoglossocephala</taxon>
        <taxon>Osteoglossomorpha</taxon>
        <taxon>Osteoglossiformes</taxon>
        <taxon>Osteoglossidae</taxon>
        <taxon>Scleropages</taxon>
    </lineage>
</organism>
<dbReference type="InterPro" id="IPR001902">
    <property type="entry name" value="SLC26A/SulP_fam"/>
</dbReference>
<proteinExistence type="predicted"/>
<protein>
    <submittedName>
        <fullName evidence="7">Solute carrier family 26 member 11</fullName>
    </submittedName>
</protein>
<dbReference type="InterPro" id="IPR018045">
    <property type="entry name" value="S04_transporter_CS"/>
</dbReference>
<feature type="transmembrane region" description="Helical" evidence="5">
    <location>
        <begin position="289"/>
        <end position="309"/>
    </location>
</feature>
<dbReference type="Pfam" id="PF00916">
    <property type="entry name" value="Sulfate_transp"/>
    <property type="match status" value="1"/>
</dbReference>
<evidence type="ECO:0000256" key="5">
    <source>
        <dbReference type="SAM" id="Phobius"/>
    </source>
</evidence>